<feature type="domain" description="CRIB" evidence="3">
    <location>
        <begin position="94"/>
        <end position="107"/>
    </location>
</feature>
<dbReference type="InterPro" id="IPR044785">
    <property type="entry name" value="RopGAP1-5"/>
</dbReference>
<keyword evidence="1" id="KW-0343">GTPase activation</keyword>
<proteinExistence type="predicted"/>
<dbReference type="Pfam" id="PF00620">
    <property type="entry name" value="RhoGAP"/>
    <property type="match status" value="1"/>
</dbReference>
<dbReference type="InterPro" id="IPR008936">
    <property type="entry name" value="Rho_GTPase_activation_prot"/>
</dbReference>
<dbReference type="Pfam" id="PF00786">
    <property type="entry name" value="PBD"/>
    <property type="match status" value="1"/>
</dbReference>
<dbReference type="CDD" id="cd00132">
    <property type="entry name" value="CRIB"/>
    <property type="match status" value="1"/>
</dbReference>
<organism evidence="5 6">
    <name type="scientific">Kalanchoe fedtschenkoi</name>
    <name type="common">Lavender scallops</name>
    <name type="synonym">South American air plant</name>
    <dbReference type="NCBI Taxonomy" id="63787"/>
    <lineage>
        <taxon>Eukaryota</taxon>
        <taxon>Viridiplantae</taxon>
        <taxon>Streptophyta</taxon>
        <taxon>Embryophyta</taxon>
        <taxon>Tracheophyta</taxon>
        <taxon>Spermatophyta</taxon>
        <taxon>Magnoliopsida</taxon>
        <taxon>eudicotyledons</taxon>
        <taxon>Gunneridae</taxon>
        <taxon>Pentapetalae</taxon>
        <taxon>Saxifragales</taxon>
        <taxon>Crassulaceae</taxon>
        <taxon>Kalanchoe</taxon>
    </lineage>
</organism>
<dbReference type="GO" id="GO:0007165">
    <property type="term" value="P:signal transduction"/>
    <property type="evidence" value="ECO:0007669"/>
    <property type="project" value="InterPro"/>
</dbReference>
<evidence type="ECO:0000256" key="2">
    <source>
        <dbReference type="SAM" id="MobiDB-lite"/>
    </source>
</evidence>
<evidence type="ECO:0000259" key="4">
    <source>
        <dbReference type="PROSITE" id="PS50238"/>
    </source>
</evidence>
<dbReference type="Gene3D" id="1.10.555.10">
    <property type="entry name" value="Rho GTPase activation protein"/>
    <property type="match status" value="1"/>
</dbReference>
<dbReference type="InterPro" id="IPR000095">
    <property type="entry name" value="CRIB_dom"/>
</dbReference>
<dbReference type="InterPro" id="IPR036936">
    <property type="entry name" value="CRIB_dom_sf"/>
</dbReference>
<evidence type="ECO:0000256" key="1">
    <source>
        <dbReference type="ARBA" id="ARBA00022468"/>
    </source>
</evidence>
<dbReference type="PROSITE" id="PS50238">
    <property type="entry name" value="RHOGAP"/>
    <property type="match status" value="1"/>
</dbReference>
<dbReference type="Proteomes" id="UP000594263">
    <property type="component" value="Unplaced"/>
</dbReference>
<dbReference type="GO" id="GO:0005096">
    <property type="term" value="F:GTPase activator activity"/>
    <property type="evidence" value="ECO:0007669"/>
    <property type="project" value="UniProtKB-KW"/>
</dbReference>
<reference evidence="5" key="1">
    <citation type="submission" date="2021-01" db="UniProtKB">
        <authorList>
            <consortium name="EnsemblPlants"/>
        </authorList>
    </citation>
    <scope>IDENTIFICATION</scope>
</reference>
<dbReference type="PANTHER" id="PTHR23177">
    <property type="entry name" value="MKIAA1688 PROTEIN"/>
    <property type="match status" value="1"/>
</dbReference>
<dbReference type="PROSITE" id="PS50108">
    <property type="entry name" value="CRIB"/>
    <property type="match status" value="1"/>
</dbReference>
<dbReference type="SMART" id="SM00324">
    <property type="entry name" value="RhoGAP"/>
    <property type="match status" value="1"/>
</dbReference>
<feature type="region of interest" description="Disordered" evidence="2">
    <location>
        <begin position="319"/>
        <end position="347"/>
    </location>
</feature>
<accession>A0A7N1A5Z0</accession>
<dbReference type="SUPFAM" id="SSF48350">
    <property type="entry name" value="GTPase activation domain, GAP"/>
    <property type="match status" value="1"/>
</dbReference>
<dbReference type="EnsemblPlants" id="Kaladp0093s0132.1.v1.1">
    <property type="protein sequence ID" value="Kaladp0093s0132.1.v1.1"/>
    <property type="gene ID" value="Kaladp0093s0132.v1.1"/>
</dbReference>
<feature type="compositionally biased region" description="Polar residues" evidence="2">
    <location>
        <begin position="323"/>
        <end position="344"/>
    </location>
</feature>
<dbReference type="InterPro" id="IPR000198">
    <property type="entry name" value="RhoGAP_dom"/>
</dbReference>
<dbReference type="FunFam" id="1.10.555.10:FF:000046">
    <property type="entry name" value="Rho GTPase-activating protein 5"/>
    <property type="match status" value="1"/>
</dbReference>
<dbReference type="PANTHER" id="PTHR23177:SF64">
    <property type="entry name" value="RHO GTPASE-ACTIVATING PROTEIN 1"/>
    <property type="match status" value="1"/>
</dbReference>
<dbReference type="CDD" id="cd00159">
    <property type="entry name" value="RhoGAP"/>
    <property type="match status" value="1"/>
</dbReference>
<protein>
    <submittedName>
        <fullName evidence="5">Uncharacterized protein</fullName>
    </submittedName>
</protein>
<evidence type="ECO:0000259" key="3">
    <source>
        <dbReference type="PROSITE" id="PS50108"/>
    </source>
</evidence>
<dbReference type="Gene3D" id="3.90.810.10">
    <property type="entry name" value="CRIB domain"/>
    <property type="match status" value="1"/>
</dbReference>
<sequence>MADVLIRSSNDPRDGSSGNPTPPNAMPRNQLQMQFLASSSSAASPGVANRADDGDDEKSGSGSQLSVLAVLVTIFRKSVVACRAEREKLASADIGWPTDVRHVAHVTFDRFNGFLGLPVELEPEVPRKPPSASTSVFGVSTNSMQLSYDSRGNSVPTILLLMQRRLYSLGGLQSEGIFRINAENTKEEFVRGHLNAGVVPDGVDVHCLAGLIKAWFRELPAGILDSLKPDQVMQCQSEEECAQLVKLLPQTEAHLLDWAVNLMADVVQMENLNKMNSRNIAMVFAPNMTQMADPLTALMYAVHMMNFLKSLVTRTLREREESTALSASGTHAGSQGENEHQSSPMHCEDTERLCVDEEATKEIFYDTERSEDTPKEEARRHVYSNEKLCLDHYTPYDSLFRFDVSLNEANGGGVASCRRCKDEPLNSSNSTTGNAAGLHEPTIGATEKCKGISSLTKIDSRAERTEAWRQER</sequence>
<dbReference type="SMART" id="SM00285">
    <property type="entry name" value="PBD"/>
    <property type="match status" value="1"/>
</dbReference>
<name>A0A7N1A5Z0_KALFE</name>
<dbReference type="AlphaFoldDB" id="A0A7N1A5Z0"/>
<feature type="region of interest" description="Disordered" evidence="2">
    <location>
        <begin position="1"/>
        <end position="62"/>
    </location>
</feature>
<feature type="compositionally biased region" description="Polar residues" evidence="2">
    <location>
        <begin position="27"/>
        <end position="36"/>
    </location>
</feature>
<feature type="domain" description="Rho-GAP" evidence="4">
    <location>
        <begin position="144"/>
        <end position="323"/>
    </location>
</feature>
<dbReference type="Gramene" id="Kaladp0093s0132.1.v1.1">
    <property type="protein sequence ID" value="Kaladp0093s0132.1.v1.1"/>
    <property type="gene ID" value="Kaladp0093s0132.v1.1"/>
</dbReference>
<evidence type="ECO:0000313" key="5">
    <source>
        <dbReference type="EnsemblPlants" id="Kaladp0093s0132.1.v1.1"/>
    </source>
</evidence>
<keyword evidence="6" id="KW-1185">Reference proteome</keyword>
<evidence type="ECO:0000313" key="6">
    <source>
        <dbReference type="Proteomes" id="UP000594263"/>
    </source>
</evidence>